<dbReference type="AlphaFoldDB" id="A0A5C1A7D8"/>
<feature type="domain" description="Glyoxalase/Bleomycin resistance-like N-terminal" evidence="1">
    <location>
        <begin position="6"/>
        <end position="42"/>
    </location>
</feature>
<evidence type="ECO:0000259" key="1">
    <source>
        <dbReference type="Pfam" id="PF22677"/>
    </source>
</evidence>
<dbReference type="InterPro" id="IPR053863">
    <property type="entry name" value="Glyoxy/Ble-like_N"/>
</dbReference>
<sequence length="136" mass="15301">MATKIFLTLPVRDLPASKAFFTALGYRFNNQFSDDTTACLVISDDIYAMLGTHEKFRQFSPHPICDATKYKEVLITLSCESRAHVDELADKAVAAGATVFEEPSDYGFMYARSFLDLDGHGWNMMYMDPSHVQPES</sequence>
<proteinExistence type="predicted"/>
<dbReference type="OrthoDB" id="9798430at2"/>
<keyword evidence="2" id="KW-0560">Oxidoreductase</keyword>
<evidence type="ECO:0000313" key="3">
    <source>
        <dbReference type="Proteomes" id="UP000324974"/>
    </source>
</evidence>
<evidence type="ECO:0000313" key="2">
    <source>
        <dbReference type="EMBL" id="QEL15189.1"/>
    </source>
</evidence>
<dbReference type="RefSeq" id="WP_149110023.1">
    <property type="nucleotide sequence ID" value="NZ_CP042425.1"/>
</dbReference>
<dbReference type="PANTHER" id="PTHR36503:SF2">
    <property type="entry name" value="BLR2408 PROTEIN"/>
    <property type="match status" value="1"/>
</dbReference>
<keyword evidence="3" id="KW-1185">Reference proteome</keyword>
<reference evidence="3" key="1">
    <citation type="submission" date="2019-08" db="EMBL/GenBank/DDBJ databases">
        <title>Limnoglobus roseus gen. nov., sp. nov., a novel freshwater planctomycete with a giant genome from the family Gemmataceae.</title>
        <authorList>
            <person name="Kulichevskaya I.S."/>
            <person name="Naumoff D.G."/>
            <person name="Miroshnikov K."/>
            <person name="Ivanova A."/>
            <person name="Philippov D.A."/>
            <person name="Hakobyan A."/>
            <person name="Rijpstra I.C."/>
            <person name="Sinninghe Damste J.S."/>
            <person name="Liesack W."/>
            <person name="Dedysh S.N."/>
        </authorList>
    </citation>
    <scope>NUCLEOTIDE SEQUENCE [LARGE SCALE GENOMIC DNA]</scope>
    <source>
        <strain evidence="3">PX52</strain>
    </source>
</reference>
<dbReference type="GO" id="GO:0051213">
    <property type="term" value="F:dioxygenase activity"/>
    <property type="evidence" value="ECO:0007669"/>
    <property type="project" value="UniProtKB-KW"/>
</dbReference>
<dbReference type="Gene3D" id="3.10.180.10">
    <property type="entry name" value="2,3-Dihydroxybiphenyl 1,2-Dioxygenase, domain 1"/>
    <property type="match status" value="1"/>
</dbReference>
<protein>
    <submittedName>
        <fullName evidence="2">Glyoxalase/bleomycin resistance/extradiol dioxygenase family protein</fullName>
    </submittedName>
</protein>
<dbReference type="InterPro" id="IPR029068">
    <property type="entry name" value="Glyas_Bleomycin-R_OHBP_Dase"/>
</dbReference>
<dbReference type="Pfam" id="PF22677">
    <property type="entry name" value="Ble-like_N"/>
    <property type="match status" value="1"/>
</dbReference>
<dbReference type="EMBL" id="CP042425">
    <property type="protein sequence ID" value="QEL15189.1"/>
    <property type="molecule type" value="Genomic_DNA"/>
</dbReference>
<dbReference type="KEGG" id="lrs:PX52LOC_02104"/>
<keyword evidence="2" id="KW-0223">Dioxygenase</keyword>
<organism evidence="2 3">
    <name type="scientific">Limnoglobus roseus</name>
    <dbReference type="NCBI Taxonomy" id="2598579"/>
    <lineage>
        <taxon>Bacteria</taxon>
        <taxon>Pseudomonadati</taxon>
        <taxon>Planctomycetota</taxon>
        <taxon>Planctomycetia</taxon>
        <taxon>Gemmatales</taxon>
        <taxon>Gemmataceae</taxon>
        <taxon>Limnoglobus</taxon>
    </lineage>
</organism>
<name>A0A5C1A7D8_9BACT</name>
<dbReference type="Proteomes" id="UP000324974">
    <property type="component" value="Chromosome"/>
</dbReference>
<gene>
    <name evidence="2" type="ORF">PX52LOC_02104</name>
</gene>
<accession>A0A5C1A7D8</accession>
<dbReference type="SUPFAM" id="SSF54593">
    <property type="entry name" value="Glyoxalase/Bleomycin resistance protein/Dihydroxybiphenyl dioxygenase"/>
    <property type="match status" value="1"/>
</dbReference>
<dbReference type="PANTHER" id="PTHR36503">
    <property type="entry name" value="BLR2520 PROTEIN"/>
    <property type="match status" value="1"/>
</dbReference>